<protein>
    <submittedName>
        <fullName evidence="2">Uncharacterized protein</fullName>
    </submittedName>
</protein>
<dbReference type="PANTHER" id="PTHR14740">
    <property type="entry name" value="CASPASE ACTIVITY AND APOPTOSIS INHIBITOR 1"/>
    <property type="match status" value="1"/>
</dbReference>
<feature type="compositionally biased region" description="Polar residues" evidence="1">
    <location>
        <begin position="290"/>
        <end position="319"/>
    </location>
</feature>
<dbReference type="Pfam" id="PF15335">
    <property type="entry name" value="CAAP1"/>
    <property type="match status" value="1"/>
</dbReference>
<dbReference type="OrthoDB" id="10064012at2759"/>
<accession>A0A834IWX7</accession>
<dbReference type="Proteomes" id="UP000625711">
    <property type="component" value="Unassembled WGS sequence"/>
</dbReference>
<evidence type="ECO:0000313" key="2">
    <source>
        <dbReference type="EMBL" id="KAF7285398.1"/>
    </source>
</evidence>
<dbReference type="AlphaFoldDB" id="A0A834IWX7"/>
<gene>
    <name evidence="2" type="ORF">GWI33_010651</name>
</gene>
<sequence>MEMKKLKKEKRLPKLIKNSDSDSGDNSEHELSYYIKDRVRLMKEVLKIIKPRKIISMAPECMKHMDKDEINSILLEELLGISNKRLKYIFEGKNFDEESSSSEDDQPIDVISLDDISSDDDFINISDEEEHEDTNQKRKHAKDYLKKAKKEKIDKQYDNLTKKRDKYKSKREPMDEENLMSVLELLELQARARAIRSQLELENRKKKQEQEVSVENKLGCNNDDDEIIIEVPKEEEIIINSSDSENDEQTEHQQDNSKTTEINIITESLSSQSSSCEIIDNAPISDNLQCKSFNTGDHQSDQGIQLQDTNPEISEQTNTESKENKDDQAEFRFCTGIQKGTEF</sequence>
<dbReference type="GO" id="GO:0042981">
    <property type="term" value="P:regulation of apoptotic process"/>
    <property type="evidence" value="ECO:0007669"/>
    <property type="project" value="InterPro"/>
</dbReference>
<comment type="caution">
    <text evidence="2">The sequence shown here is derived from an EMBL/GenBank/DDBJ whole genome shotgun (WGS) entry which is preliminary data.</text>
</comment>
<feature type="region of interest" description="Disordered" evidence="1">
    <location>
        <begin position="1"/>
        <end position="29"/>
    </location>
</feature>
<proteinExistence type="predicted"/>
<dbReference type="EMBL" id="JAACXV010000055">
    <property type="protein sequence ID" value="KAF7285398.1"/>
    <property type="molecule type" value="Genomic_DNA"/>
</dbReference>
<evidence type="ECO:0000313" key="3">
    <source>
        <dbReference type="Proteomes" id="UP000625711"/>
    </source>
</evidence>
<organism evidence="2 3">
    <name type="scientific">Rhynchophorus ferrugineus</name>
    <name type="common">Red palm weevil</name>
    <name type="synonym">Curculio ferrugineus</name>
    <dbReference type="NCBI Taxonomy" id="354439"/>
    <lineage>
        <taxon>Eukaryota</taxon>
        <taxon>Metazoa</taxon>
        <taxon>Ecdysozoa</taxon>
        <taxon>Arthropoda</taxon>
        <taxon>Hexapoda</taxon>
        <taxon>Insecta</taxon>
        <taxon>Pterygota</taxon>
        <taxon>Neoptera</taxon>
        <taxon>Endopterygota</taxon>
        <taxon>Coleoptera</taxon>
        <taxon>Polyphaga</taxon>
        <taxon>Cucujiformia</taxon>
        <taxon>Curculionidae</taxon>
        <taxon>Dryophthorinae</taxon>
        <taxon>Rhynchophorus</taxon>
    </lineage>
</organism>
<feature type="region of interest" description="Disordered" evidence="1">
    <location>
        <begin position="240"/>
        <end position="261"/>
    </location>
</feature>
<feature type="region of interest" description="Disordered" evidence="1">
    <location>
        <begin position="290"/>
        <end position="343"/>
    </location>
</feature>
<dbReference type="PANTHER" id="PTHR14740:SF3">
    <property type="entry name" value="CASPASE ACTIVITY AND APOPTOSIS INHIBITOR 1"/>
    <property type="match status" value="1"/>
</dbReference>
<dbReference type="InterPro" id="IPR038991">
    <property type="entry name" value="CAAP1"/>
</dbReference>
<evidence type="ECO:0000256" key="1">
    <source>
        <dbReference type="SAM" id="MobiDB-lite"/>
    </source>
</evidence>
<feature type="region of interest" description="Disordered" evidence="1">
    <location>
        <begin position="126"/>
        <end position="145"/>
    </location>
</feature>
<keyword evidence="3" id="KW-1185">Reference proteome</keyword>
<feature type="compositionally biased region" description="Basic and acidic residues" evidence="1">
    <location>
        <begin position="320"/>
        <end position="330"/>
    </location>
</feature>
<name>A0A834IWX7_RHYFE</name>
<reference evidence="2" key="1">
    <citation type="submission" date="2020-08" db="EMBL/GenBank/DDBJ databases">
        <title>Genome sequencing and assembly of the red palm weevil Rhynchophorus ferrugineus.</title>
        <authorList>
            <person name="Dias G.B."/>
            <person name="Bergman C.M."/>
            <person name="Manee M."/>
        </authorList>
    </citation>
    <scope>NUCLEOTIDE SEQUENCE</scope>
    <source>
        <strain evidence="2">AA-2017</strain>
        <tissue evidence="2">Whole larva</tissue>
    </source>
</reference>
<feature type="compositionally biased region" description="Basic residues" evidence="1">
    <location>
        <begin position="1"/>
        <end position="14"/>
    </location>
</feature>